<keyword evidence="2" id="KW-1185">Reference proteome</keyword>
<comment type="caution">
    <text evidence="1">The sequence shown here is derived from an EMBL/GenBank/DDBJ whole genome shotgun (WGS) entry which is preliminary data.</text>
</comment>
<organism evidence="1 2">
    <name type="scientific">Caenorhabditis nigoni</name>
    <dbReference type="NCBI Taxonomy" id="1611254"/>
    <lineage>
        <taxon>Eukaryota</taxon>
        <taxon>Metazoa</taxon>
        <taxon>Ecdysozoa</taxon>
        <taxon>Nematoda</taxon>
        <taxon>Chromadorea</taxon>
        <taxon>Rhabditida</taxon>
        <taxon>Rhabditina</taxon>
        <taxon>Rhabditomorpha</taxon>
        <taxon>Rhabditoidea</taxon>
        <taxon>Rhabditidae</taxon>
        <taxon>Peloderinae</taxon>
        <taxon>Caenorhabditis</taxon>
    </lineage>
</organism>
<accession>A0A2G5SDF9</accession>
<proteinExistence type="predicted"/>
<dbReference type="AlphaFoldDB" id="A0A2G5SDF9"/>
<protein>
    <submittedName>
        <fullName evidence="1">Uncharacterized protein</fullName>
    </submittedName>
</protein>
<reference evidence="2" key="1">
    <citation type="submission" date="2017-10" db="EMBL/GenBank/DDBJ databases">
        <title>Rapid genome shrinkage in a self-fertile nematode reveals novel sperm competition proteins.</title>
        <authorList>
            <person name="Yin D."/>
            <person name="Schwarz E.M."/>
            <person name="Thomas C.G."/>
            <person name="Felde R.L."/>
            <person name="Korf I.F."/>
            <person name="Cutter A.D."/>
            <person name="Schartner C.M."/>
            <person name="Ralston E.J."/>
            <person name="Meyer B.J."/>
            <person name="Haag E.S."/>
        </authorList>
    </citation>
    <scope>NUCLEOTIDE SEQUENCE [LARGE SCALE GENOMIC DNA]</scope>
    <source>
        <strain evidence="2">JU1422</strain>
    </source>
</reference>
<dbReference type="EMBL" id="PDUG01000015">
    <property type="protein sequence ID" value="PIC13118.1"/>
    <property type="molecule type" value="Genomic_DNA"/>
</dbReference>
<name>A0A2G5SDF9_9PELO</name>
<evidence type="ECO:0000313" key="1">
    <source>
        <dbReference type="EMBL" id="PIC13118.1"/>
    </source>
</evidence>
<evidence type="ECO:0000313" key="2">
    <source>
        <dbReference type="Proteomes" id="UP000230233"/>
    </source>
</evidence>
<sequence>MEMVNMTFGQWPSRIKPGQNAQRRLLVREENEHGRVHILDIGQLARRVEEGVWAYRRLDAADNSIQNAPLREKVSWKAMIREAVNADPRKKATLSEIKCFVRKTFEMPATFTKECVRRKTQANVVRGFADGTFRMTQGCGL</sequence>
<gene>
    <name evidence="1" type="ORF">B9Z55_027986</name>
</gene>
<dbReference type="Proteomes" id="UP000230233">
    <property type="component" value="Unassembled WGS sequence"/>
</dbReference>